<proteinExistence type="inferred from homology"/>
<dbReference type="CDD" id="cd12152">
    <property type="entry name" value="F1-ATPase_delta"/>
    <property type="match status" value="1"/>
</dbReference>
<keyword evidence="11" id="KW-1185">Reference proteome</keyword>
<dbReference type="InterPro" id="IPR036771">
    <property type="entry name" value="ATPsynth_dsu/esu_N"/>
</dbReference>
<dbReference type="NCBIfam" id="TIGR01216">
    <property type="entry name" value="ATP_synt_epsi"/>
    <property type="match status" value="1"/>
</dbReference>
<organism evidence="10 11">
    <name type="scientific">Paramicrobacterium humi</name>
    <dbReference type="NCBI Taxonomy" id="640635"/>
    <lineage>
        <taxon>Bacteria</taxon>
        <taxon>Bacillati</taxon>
        <taxon>Actinomycetota</taxon>
        <taxon>Actinomycetes</taxon>
        <taxon>Micrococcales</taxon>
        <taxon>Microbacteriaceae</taxon>
        <taxon>Paramicrobacterium</taxon>
    </lineage>
</organism>
<keyword evidence="4 8" id="KW-0406">Ion transport</keyword>
<gene>
    <name evidence="10" type="ORF">SAMN04489806_2476</name>
</gene>
<keyword evidence="6 8" id="KW-0139">CF(1)</keyword>
<evidence type="ECO:0000256" key="8">
    <source>
        <dbReference type="RuleBase" id="RU003656"/>
    </source>
</evidence>
<dbReference type="InterPro" id="IPR001469">
    <property type="entry name" value="ATP_synth_F1_dsu/esu"/>
</dbReference>
<comment type="subcellular location">
    <subcellularLocation>
        <location evidence="1">Cell membrane</location>
        <topology evidence="1">Peripheral membrane protein</topology>
    </subcellularLocation>
</comment>
<accession>A0A1H4PED5</accession>
<keyword evidence="3 8" id="KW-0813">Transport</keyword>
<reference evidence="10 11" key="1">
    <citation type="submission" date="2016-10" db="EMBL/GenBank/DDBJ databases">
        <authorList>
            <person name="de Groot N.N."/>
        </authorList>
    </citation>
    <scope>NUCLEOTIDE SEQUENCE [LARGE SCALE GENOMIC DNA]</scope>
    <source>
        <strain evidence="10 11">DSM 21799</strain>
    </source>
</reference>
<dbReference type="OrthoDB" id="9791445at2"/>
<evidence type="ECO:0000313" key="10">
    <source>
        <dbReference type="EMBL" id="SEC05628.1"/>
    </source>
</evidence>
<evidence type="ECO:0000313" key="11">
    <source>
        <dbReference type="Proteomes" id="UP000199183"/>
    </source>
</evidence>
<dbReference type="STRING" id="640635.SAMN04489806_2476"/>
<dbReference type="Proteomes" id="UP000199183">
    <property type="component" value="Unassembled WGS sequence"/>
</dbReference>
<evidence type="ECO:0000256" key="2">
    <source>
        <dbReference type="ARBA" id="ARBA00005712"/>
    </source>
</evidence>
<sequence length="89" mass="9168">MAERSLQVSVVAADHEVWSGEASLVIAKTVEGEIGVMAGHEPMLAILSKGEVRVTTSTGEKVTATADDGFLSVENNTVTVVAGNASLVK</sequence>
<evidence type="ECO:0000256" key="4">
    <source>
        <dbReference type="ARBA" id="ARBA00023065"/>
    </source>
</evidence>
<evidence type="ECO:0000256" key="7">
    <source>
        <dbReference type="ARBA" id="ARBA00023310"/>
    </source>
</evidence>
<dbReference type="GO" id="GO:0046933">
    <property type="term" value="F:proton-transporting ATP synthase activity, rotational mechanism"/>
    <property type="evidence" value="ECO:0007669"/>
    <property type="project" value="InterPro"/>
</dbReference>
<dbReference type="RefSeq" id="WP_091184773.1">
    <property type="nucleotide sequence ID" value="NZ_FNRY01000001.1"/>
</dbReference>
<protein>
    <submittedName>
        <fullName evidence="10">ATP synthase F1 subcomplex epsilon subunit</fullName>
    </submittedName>
</protein>
<dbReference type="PANTHER" id="PTHR13822">
    <property type="entry name" value="ATP SYNTHASE DELTA/EPSILON CHAIN"/>
    <property type="match status" value="1"/>
</dbReference>
<evidence type="ECO:0000256" key="6">
    <source>
        <dbReference type="ARBA" id="ARBA00023196"/>
    </source>
</evidence>
<dbReference type="GO" id="GO:0045259">
    <property type="term" value="C:proton-transporting ATP synthase complex"/>
    <property type="evidence" value="ECO:0007669"/>
    <property type="project" value="UniProtKB-KW"/>
</dbReference>
<dbReference type="AlphaFoldDB" id="A0A1H4PED5"/>
<comment type="similarity">
    <text evidence="2 8">Belongs to the ATPase epsilon chain family.</text>
</comment>
<name>A0A1H4PED5_9MICO</name>
<feature type="domain" description="ATP synthase F1 complex delta/epsilon subunit N-terminal" evidence="9">
    <location>
        <begin position="6"/>
        <end position="85"/>
    </location>
</feature>
<evidence type="ECO:0000256" key="1">
    <source>
        <dbReference type="ARBA" id="ARBA00004202"/>
    </source>
</evidence>
<keyword evidence="5" id="KW-0472">Membrane</keyword>
<comment type="subunit">
    <text evidence="8">F-type ATPases have 2 components, CF(1) - the catalytic core - and CF(0) - the membrane proton channel. CF(1) has five subunits: alpha(3), beta(3), gamma(1), delta(1), epsilon(1). CF(0) has three main subunits: a, b and c.</text>
</comment>
<dbReference type="NCBIfam" id="NF009977">
    <property type="entry name" value="PRK13442.1"/>
    <property type="match status" value="1"/>
</dbReference>
<dbReference type="InterPro" id="IPR020546">
    <property type="entry name" value="ATP_synth_F1_dsu/esu_N"/>
</dbReference>
<dbReference type="GO" id="GO:0005886">
    <property type="term" value="C:plasma membrane"/>
    <property type="evidence" value="ECO:0007669"/>
    <property type="project" value="UniProtKB-SubCell"/>
</dbReference>
<dbReference type="Gene3D" id="2.60.15.10">
    <property type="entry name" value="F0F1 ATP synthase delta/epsilon subunit, N-terminal"/>
    <property type="match status" value="1"/>
</dbReference>
<evidence type="ECO:0000259" key="9">
    <source>
        <dbReference type="Pfam" id="PF02823"/>
    </source>
</evidence>
<keyword evidence="7 8" id="KW-0066">ATP synthesis</keyword>
<dbReference type="EMBL" id="FNRY01000001">
    <property type="protein sequence ID" value="SEC05628.1"/>
    <property type="molecule type" value="Genomic_DNA"/>
</dbReference>
<evidence type="ECO:0000256" key="5">
    <source>
        <dbReference type="ARBA" id="ARBA00023136"/>
    </source>
</evidence>
<evidence type="ECO:0000256" key="3">
    <source>
        <dbReference type="ARBA" id="ARBA00022448"/>
    </source>
</evidence>
<dbReference type="SUPFAM" id="SSF51344">
    <property type="entry name" value="Epsilon subunit of F1F0-ATP synthase N-terminal domain"/>
    <property type="match status" value="1"/>
</dbReference>
<dbReference type="PANTHER" id="PTHR13822:SF10">
    <property type="entry name" value="ATP SYNTHASE EPSILON CHAIN, CHLOROPLASTIC"/>
    <property type="match status" value="1"/>
</dbReference>
<dbReference type="Pfam" id="PF02823">
    <property type="entry name" value="ATP-synt_DE_N"/>
    <property type="match status" value="1"/>
</dbReference>